<organism evidence="3 4">
    <name type="scientific">Chania multitudinisentens RB-25</name>
    <dbReference type="NCBI Taxonomy" id="1441930"/>
    <lineage>
        <taxon>Bacteria</taxon>
        <taxon>Pseudomonadati</taxon>
        <taxon>Pseudomonadota</taxon>
        <taxon>Gammaproteobacteria</taxon>
        <taxon>Enterobacterales</taxon>
        <taxon>Yersiniaceae</taxon>
        <taxon>Chania</taxon>
    </lineage>
</organism>
<dbReference type="InterPro" id="IPR030678">
    <property type="entry name" value="Peptide/Ni-bd"/>
</dbReference>
<dbReference type="HOGENOM" id="CLU_017028_7_2_6"/>
<dbReference type="OrthoDB" id="9801912at2"/>
<dbReference type="RefSeq" id="WP_024913728.1">
    <property type="nucleotide sequence ID" value="NZ_CP007044.2"/>
</dbReference>
<dbReference type="InterPro" id="IPR039424">
    <property type="entry name" value="SBP_5"/>
</dbReference>
<evidence type="ECO:0000313" key="3">
    <source>
        <dbReference type="EMBL" id="AHG20973.1"/>
    </source>
</evidence>
<feature type="signal peptide" evidence="1">
    <location>
        <begin position="1"/>
        <end position="20"/>
    </location>
</feature>
<dbReference type="Gene3D" id="3.10.105.10">
    <property type="entry name" value="Dipeptide-binding Protein, Domain 3"/>
    <property type="match status" value="1"/>
</dbReference>
<dbReference type="CDD" id="cd08512">
    <property type="entry name" value="PBP2_NikA_DppA_OppA_like_7"/>
    <property type="match status" value="1"/>
</dbReference>
<dbReference type="SUPFAM" id="SSF53850">
    <property type="entry name" value="Periplasmic binding protein-like II"/>
    <property type="match status" value="1"/>
</dbReference>
<evidence type="ECO:0000259" key="2">
    <source>
        <dbReference type="Pfam" id="PF00496"/>
    </source>
</evidence>
<gene>
    <name evidence="3" type="ORF">Z042_16215</name>
</gene>
<dbReference type="GO" id="GO:0015833">
    <property type="term" value="P:peptide transport"/>
    <property type="evidence" value="ECO:0007669"/>
    <property type="project" value="TreeGrafter"/>
</dbReference>
<dbReference type="PANTHER" id="PTHR30290">
    <property type="entry name" value="PERIPLASMIC BINDING COMPONENT OF ABC TRANSPORTER"/>
    <property type="match status" value="1"/>
</dbReference>
<dbReference type="Pfam" id="PF00496">
    <property type="entry name" value="SBP_bac_5"/>
    <property type="match status" value="1"/>
</dbReference>
<dbReference type="Gene3D" id="3.40.190.10">
    <property type="entry name" value="Periplasmic binding protein-like II"/>
    <property type="match status" value="1"/>
</dbReference>
<proteinExistence type="predicted"/>
<dbReference type="PANTHER" id="PTHR30290:SF34">
    <property type="entry name" value="ABC TRANSPORTER, PERIPLASMIC OLIGO-PEPTIDE BINDING PROTEIN, PUTATIVE-RELATED"/>
    <property type="match status" value="1"/>
</dbReference>
<sequence length="522" mass="56604">MKAKVLPLFILAALSTAAFAATPPNTLVVVQSLDDIVSLDPAEANELSSIQTVPSLYQRLVQADRDNPAKVIPVLAESWQADAAAKTLTVKLRPQAVFSSGNPLTADDVMFSYQRAVKMNKSPAFILNVLGWQPDNIDTQLKKIDDHTVQLSWTADVSPAVALNILSTPIASIVDSKAVQSNLKGDDFGNAWLKMHSAGSGPFKMRVYQPHQAIVLDANPTSPGDKPLLNNIIIKNVPDPSARRLLIQQGDADVARELGPDQTAALKNQQGVKVLEIPSAEQNYLVFNSGNKANPLLNNPAFWEAARYLVDYQGITQDLLKGQYFVHQSFLPVGLPGALEGNPFSFDPAKAKAILEKAGITNASLTLDVENKPPFITIAQSLQASFAQGGVKLDLLPAAGSQVYARVRAKQHQAAIRLWIPDYFDAHSNASAFAYNDGKSSTVAGLNGWQIPELNQATLAAVAEADPAKRTALYTAMQQELQRSSPYVFIDQAKTQVVLRDNVKGYHQGLNADMVYYDRVSK</sequence>
<evidence type="ECO:0000256" key="1">
    <source>
        <dbReference type="SAM" id="SignalP"/>
    </source>
</evidence>
<dbReference type="STRING" id="1441930.Z042_16215"/>
<dbReference type="GO" id="GO:1904680">
    <property type="term" value="F:peptide transmembrane transporter activity"/>
    <property type="evidence" value="ECO:0007669"/>
    <property type="project" value="TreeGrafter"/>
</dbReference>
<dbReference type="EMBL" id="CP007044">
    <property type="protein sequence ID" value="AHG20973.1"/>
    <property type="molecule type" value="Genomic_DNA"/>
</dbReference>
<dbReference type="PATRIC" id="fig|1441930.4.peg.3197"/>
<accession>W0LAV8</accession>
<feature type="domain" description="Solute-binding protein family 5" evidence="2">
    <location>
        <begin position="70"/>
        <end position="440"/>
    </location>
</feature>
<dbReference type="GO" id="GO:0043190">
    <property type="term" value="C:ATP-binding cassette (ABC) transporter complex"/>
    <property type="evidence" value="ECO:0007669"/>
    <property type="project" value="InterPro"/>
</dbReference>
<name>W0LAV8_9GAMM</name>
<dbReference type="eggNOG" id="COG0747">
    <property type="taxonomic scope" value="Bacteria"/>
</dbReference>
<reference evidence="3 4" key="1">
    <citation type="submission" date="2014-01" db="EMBL/GenBank/DDBJ databases">
        <title>Isolation of Serratia multitudinisentens RB-25 from Ex-Landfill site.</title>
        <authorList>
            <person name="Robson E.H.J."/>
        </authorList>
    </citation>
    <scope>NUCLEOTIDE SEQUENCE [LARGE SCALE GENOMIC DNA]</scope>
    <source>
        <strain evidence="3 4">RB-25</strain>
    </source>
</reference>
<evidence type="ECO:0000313" key="4">
    <source>
        <dbReference type="Proteomes" id="UP000019030"/>
    </source>
</evidence>
<feature type="chain" id="PRO_5004791814" evidence="1">
    <location>
        <begin position="21"/>
        <end position="522"/>
    </location>
</feature>
<dbReference type="AlphaFoldDB" id="W0LAV8"/>
<dbReference type="InterPro" id="IPR000914">
    <property type="entry name" value="SBP_5_dom"/>
</dbReference>
<dbReference type="PIRSF" id="PIRSF002741">
    <property type="entry name" value="MppA"/>
    <property type="match status" value="1"/>
</dbReference>
<dbReference type="Gene3D" id="3.90.76.10">
    <property type="entry name" value="Dipeptide-binding Protein, Domain 1"/>
    <property type="match status" value="1"/>
</dbReference>
<reference evidence="3 4" key="2">
    <citation type="submission" date="2015-03" db="EMBL/GenBank/DDBJ databases">
        <authorList>
            <person name="Chan K.-G."/>
        </authorList>
    </citation>
    <scope>NUCLEOTIDE SEQUENCE [LARGE SCALE GENOMIC DNA]</scope>
    <source>
        <strain evidence="3 4">RB-25</strain>
    </source>
</reference>
<keyword evidence="1" id="KW-0732">Signal</keyword>
<dbReference type="GO" id="GO:0030288">
    <property type="term" value="C:outer membrane-bounded periplasmic space"/>
    <property type="evidence" value="ECO:0007669"/>
    <property type="project" value="UniProtKB-ARBA"/>
</dbReference>
<dbReference type="KEGG" id="sfo:Z042_16215"/>
<dbReference type="Proteomes" id="UP000019030">
    <property type="component" value="Chromosome"/>
</dbReference>
<protein>
    <submittedName>
        <fullName evidence="3">ABC transporter substrate-binding protein</fullName>
    </submittedName>
</protein>
<keyword evidence="4" id="KW-1185">Reference proteome</keyword>